<keyword evidence="3 6" id="KW-1133">Transmembrane helix</keyword>
<evidence type="ECO:0000259" key="8">
    <source>
        <dbReference type="Pfam" id="PF13886"/>
    </source>
</evidence>
<evidence type="ECO:0000256" key="3">
    <source>
        <dbReference type="ARBA" id="ARBA00022989"/>
    </source>
</evidence>
<feature type="transmembrane region" description="Helical" evidence="6">
    <location>
        <begin position="219"/>
        <end position="238"/>
    </location>
</feature>
<feature type="domain" description="TM7S3/TM198-like" evidence="8">
    <location>
        <begin position="140"/>
        <end position="344"/>
    </location>
</feature>
<accession>A0ABR4B753</accession>
<feature type="chain" id="PRO_5046540163" description="TM7S3/TM198-like domain-containing protein" evidence="7">
    <location>
        <begin position="25"/>
        <end position="760"/>
    </location>
</feature>
<feature type="transmembrane region" description="Helical" evidence="6">
    <location>
        <begin position="135"/>
        <end position="155"/>
    </location>
</feature>
<keyword evidence="7" id="KW-0732">Signal</keyword>
<sequence length="760" mass="80760">MRVQSLFTAASILLVAVNCPGITAEHYAVLPRQDPTSIAAAAASKTPQTLPISTNEASSTADSANPSSSVSGASASSAAGTNGASGTSTNSNEPSSSSSIRLATATPIPKGSLNVTTTNTTHIEGLPIHPEITPALSVAGAFLILTGIFYTLIGIKTKWLHVFLSPAYLASLGVTILIIYVMGPPVSNAIQGAFFVAACVTGIIAGGVSVMFADITEGLGCFLGGFCLSMWFLVLKSGGLISSTTGKIIFISLFTVGGFALYLSHWTRPYALIACISFAGATVIVIGVDCFSRAGLKEFWLYIWNLNDSLFPLHYSQPYPITRGIRVEIAAIILLFLLGIMSQMKIWKIIKERREEREADQRRKEHQQNLSDEEQGRRVEQGNAVDRAMWEDTYGDKDKTNVQEQYLDSGVGTDEPSSTRKGSLSEAEGIEMEDLKGSTDGSRGRVTVHVARDSIYEVNPTTGERSTESVLKASGEPSTRQSHTEPCNPSGSGASVRAVLNVDHDFSLLPTMVHLPFKVPEMDAQSIDSRSSVGASAASDHLPNRSSKRLSGTSIMRRLSKQSQRSYVAGGTSEEALVVPHVDDDRRSSIAATIDIDEEATSRSQTLALDQKASQASLDVLSAQIHQSLDLSFIPEHSPESSVVDAAAAREFPASKSPSTASSRRSSAGSIAKAKDHLADTADAHLAGLTAPSEASEQRAAVTGLSGNLPDGASKVVMAYRTNEWAKHLDGAESPELDPLTVNKRQSQGPAQQGEKALHR</sequence>
<dbReference type="Proteomes" id="UP001590951">
    <property type="component" value="Unassembled WGS sequence"/>
</dbReference>
<feature type="transmembrane region" description="Helical" evidence="6">
    <location>
        <begin position="244"/>
        <end position="263"/>
    </location>
</feature>
<dbReference type="PANTHER" id="PTHR39469:SF1">
    <property type="entry name" value="DUF4203 DOMAIN-CONTAINING PROTEIN"/>
    <property type="match status" value="1"/>
</dbReference>
<evidence type="ECO:0000313" key="10">
    <source>
        <dbReference type="Proteomes" id="UP001590951"/>
    </source>
</evidence>
<evidence type="ECO:0000256" key="4">
    <source>
        <dbReference type="ARBA" id="ARBA00023136"/>
    </source>
</evidence>
<feature type="region of interest" description="Disordered" evidence="5">
    <location>
        <begin position="357"/>
        <end position="494"/>
    </location>
</feature>
<protein>
    <recommendedName>
        <fullName evidence="8">TM7S3/TM198-like domain-containing protein</fullName>
    </recommendedName>
</protein>
<evidence type="ECO:0000256" key="7">
    <source>
        <dbReference type="SAM" id="SignalP"/>
    </source>
</evidence>
<feature type="region of interest" description="Disordered" evidence="5">
    <location>
        <begin position="691"/>
        <end position="713"/>
    </location>
</feature>
<feature type="compositionally biased region" description="Basic and acidic residues" evidence="5">
    <location>
        <begin position="357"/>
        <end position="367"/>
    </location>
</feature>
<dbReference type="PANTHER" id="PTHR39469">
    <property type="entry name" value="CHROMOSOME 1, WHOLE GENOME SHOTGUN SEQUENCE"/>
    <property type="match status" value="1"/>
</dbReference>
<evidence type="ECO:0000256" key="1">
    <source>
        <dbReference type="ARBA" id="ARBA00004141"/>
    </source>
</evidence>
<dbReference type="EMBL" id="JBHFEH010000022">
    <property type="protein sequence ID" value="KAL2053192.1"/>
    <property type="molecule type" value="Genomic_DNA"/>
</dbReference>
<feature type="region of interest" description="Disordered" evidence="5">
    <location>
        <begin position="652"/>
        <end position="676"/>
    </location>
</feature>
<dbReference type="Pfam" id="PF13886">
    <property type="entry name" value="TM7S3_TM198"/>
    <property type="match status" value="1"/>
</dbReference>
<feature type="compositionally biased region" description="Polar residues" evidence="5">
    <location>
        <begin position="45"/>
        <end position="56"/>
    </location>
</feature>
<feature type="compositionally biased region" description="Basic and acidic residues" evidence="5">
    <location>
        <begin position="388"/>
        <end position="401"/>
    </location>
</feature>
<feature type="region of interest" description="Disordered" evidence="5">
    <location>
        <begin position="42"/>
        <end position="100"/>
    </location>
</feature>
<evidence type="ECO:0000256" key="2">
    <source>
        <dbReference type="ARBA" id="ARBA00022692"/>
    </source>
</evidence>
<feature type="compositionally biased region" description="Low complexity" evidence="5">
    <location>
        <begin position="57"/>
        <end position="99"/>
    </location>
</feature>
<keyword evidence="2 6" id="KW-0812">Transmembrane</keyword>
<feature type="transmembrane region" description="Helical" evidence="6">
    <location>
        <begin position="162"/>
        <end position="183"/>
    </location>
</feature>
<dbReference type="InterPro" id="IPR025256">
    <property type="entry name" value="TM7S3/TM198-like_dom"/>
</dbReference>
<comment type="subcellular location">
    <subcellularLocation>
        <location evidence="1">Membrane</location>
        <topology evidence="1">Multi-pass membrane protein</topology>
    </subcellularLocation>
</comment>
<evidence type="ECO:0000256" key="5">
    <source>
        <dbReference type="SAM" id="MobiDB-lite"/>
    </source>
</evidence>
<gene>
    <name evidence="9" type="ORF">ABVK25_006517</name>
</gene>
<evidence type="ECO:0000256" key="6">
    <source>
        <dbReference type="SAM" id="Phobius"/>
    </source>
</evidence>
<feature type="transmembrane region" description="Helical" evidence="6">
    <location>
        <begin position="189"/>
        <end position="212"/>
    </location>
</feature>
<reference evidence="9 10" key="1">
    <citation type="submission" date="2024-09" db="EMBL/GenBank/DDBJ databases">
        <title>Rethinking Asexuality: The Enigmatic Case of Functional Sexual Genes in Lepraria (Stereocaulaceae).</title>
        <authorList>
            <person name="Doellman M."/>
            <person name="Sun Y."/>
            <person name="Barcenas-Pena A."/>
            <person name="Lumbsch H.T."/>
            <person name="Grewe F."/>
        </authorList>
    </citation>
    <scope>NUCLEOTIDE SEQUENCE [LARGE SCALE GENOMIC DNA]</scope>
    <source>
        <strain evidence="9 10">Grewe 0041</strain>
    </source>
</reference>
<keyword evidence="4 6" id="KW-0472">Membrane</keyword>
<feature type="transmembrane region" description="Helical" evidence="6">
    <location>
        <begin position="270"/>
        <end position="288"/>
    </location>
</feature>
<proteinExistence type="predicted"/>
<comment type="caution">
    <text evidence="9">The sequence shown here is derived from an EMBL/GenBank/DDBJ whole genome shotgun (WGS) entry which is preliminary data.</text>
</comment>
<evidence type="ECO:0000313" key="9">
    <source>
        <dbReference type="EMBL" id="KAL2053192.1"/>
    </source>
</evidence>
<feature type="transmembrane region" description="Helical" evidence="6">
    <location>
        <begin position="329"/>
        <end position="347"/>
    </location>
</feature>
<keyword evidence="10" id="KW-1185">Reference proteome</keyword>
<feature type="region of interest" description="Disordered" evidence="5">
    <location>
        <begin position="528"/>
        <end position="572"/>
    </location>
</feature>
<name>A0ABR4B753_9LECA</name>
<feature type="signal peptide" evidence="7">
    <location>
        <begin position="1"/>
        <end position="24"/>
    </location>
</feature>
<feature type="compositionally biased region" description="Low complexity" evidence="5">
    <location>
        <begin position="654"/>
        <end position="672"/>
    </location>
</feature>
<feature type="compositionally biased region" description="Polar residues" evidence="5">
    <location>
        <begin position="476"/>
        <end position="493"/>
    </location>
</feature>
<organism evidence="9 10">
    <name type="scientific">Lepraria finkii</name>
    <dbReference type="NCBI Taxonomy" id="1340010"/>
    <lineage>
        <taxon>Eukaryota</taxon>
        <taxon>Fungi</taxon>
        <taxon>Dikarya</taxon>
        <taxon>Ascomycota</taxon>
        <taxon>Pezizomycotina</taxon>
        <taxon>Lecanoromycetes</taxon>
        <taxon>OSLEUM clade</taxon>
        <taxon>Lecanoromycetidae</taxon>
        <taxon>Lecanorales</taxon>
        <taxon>Lecanorineae</taxon>
        <taxon>Stereocaulaceae</taxon>
        <taxon>Lepraria</taxon>
    </lineage>
</organism>
<feature type="region of interest" description="Disordered" evidence="5">
    <location>
        <begin position="729"/>
        <end position="760"/>
    </location>
</feature>